<dbReference type="EMBL" id="JAACJM010000056">
    <property type="protein sequence ID" value="KAF5355460.1"/>
    <property type="molecule type" value="Genomic_DNA"/>
</dbReference>
<sequence>MTSSTPLPPEGHGLPQEIIDTIIDTVSDSTTLKACTLVRHDWLPRARQNLFCELSFPPATLRGEERWRSDYEEVLRSVVMDVAHSNIKPPLSAAVRRLKLHFTDTSSELGFLEITSQLPFKNLHAIELLDSDLYRFEDHDQDALFLFLRENPSLKELRLDGVNSEPKKFLHFFSRLAGLQLQLRSLYLNDFFGYHDDYHEPESTFLHSLPLLSNPPALQTLALHDVSRTEADIFVIPLLTTPSRFFDLSCLQSLEFKFPFIESDEAILKMCGATVMRFTIKGIAHRIHDGVILEKCFHHLSNLVRLELHSVHPDRHGIVLLLLEHVPILRRLGQLSMQFVKAPSRVRDSSPPYTSAEWALFGEGVDSKVDQLMQTSNPSLKHITLDIPCSWKNVTEERIREYFPKTNSKAVLEVFRIQDS</sequence>
<evidence type="ECO:0008006" key="3">
    <source>
        <dbReference type="Google" id="ProtNLM"/>
    </source>
</evidence>
<dbReference type="Proteomes" id="UP000559256">
    <property type="component" value="Unassembled WGS sequence"/>
</dbReference>
<evidence type="ECO:0000313" key="2">
    <source>
        <dbReference type="Proteomes" id="UP000559256"/>
    </source>
</evidence>
<evidence type="ECO:0000313" key="1">
    <source>
        <dbReference type="EMBL" id="KAF5355460.1"/>
    </source>
</evidence>
<accession>A0A8H5D8F2</accession>
<reference evidence="1 2" key="1">
    <citation type="journal article" date="2020" name="ISME J.">
        <title>Uncovering the hidden diversity of litter-decomposition mechanisms in mushroom-forming fungi.</title>
        <authorList>
            <person name="Floudas D."/>
            <person name="Bentzer J."/>
            <person name="Ahren D."/>
            <person name="Johansson T."/>
            <person name="Persson P."/>
            <person name="Tunlid A."/>
        </authorList>
    </citation>
    <scope>NUCLEOTIDE SEQUENCE [LARGE SCALE GENOMIC DNA]</scope>
    <source>
        <strain evidence="1 2">CBS 291.85</strain>
    </source>
</reference>
<keyword evidence="2" id="KW-1185">Reference proteome</keyword>
<dbReference type="Gene3D" id="3.80.10.10">
    <property type="entry name" value="Ribonuclease Inhibitor"/>
    <property type="match status" value="1"/>
</dbReference>
<name>A0A8H5D8F2_9AGAR</name>
<comment type="caution">
    <text evidence="1">The sequence shown here is derived from an EMBL/GenBank/DDBJ whole genome shotgun (WGS) entry which is preliminary data.</text>
</comment>
<organism evidence="1 2">
    <name type="scientific">Tetrapyrgos nigripes</name>
    <dbReference type="NCBI Taxonomy" id="182062"/>
    <lineage>
        <taxon>Eukaryota</taxon>
        <taxon>Fungi</taxon>
        <taxon>Dikarya</taxon>
        <taxon>Basidiomycota</taxon>
        <taxon>Agaricomycotina</taxon>
        <taxon>Agaricomycetes</taxon>
        <taxon>Agaricomycetidae</taxon>
        <taxon>Agaricales</taxon>
        <taxon>Marasmiineae</taxon>
        <taxon>Marasmiaceae</taxon>
        <taxon>Tetrapyrgos</taxon>
    </lineage>
</organism>
<dbReference type="InterPro" id="IPR032675">
    <property type="entry name" value="LRR_dom_sf"/>
</dbReference>
<gene>
    <name evidence="1" type="ORF">D9758_006298</name>
</gene>
<dbReference type="SUPFAM" id="SSF52047">
    <property type="entry name" value="RNI-like"/>
    <property type="match status" value="1"/>
</dbReference>
<protein>
    <recommendedName>
        <fullName evidence="3">F-box domain-containing protein</fullName>
    </recommendedName>
</protein>
<dbReference type="AlphaFoldDB" id="A0A8H5D8F2"/>
<proteinExistence type="predicted"/>